<dbReference type="InterPro" id="IPR041419">
    <property type="entry name" value="TnsE_C"/>
</dbReference>
<evidence type="ECO:0000259" key="1">
    <source>
        <dbReference type="Pfam" id="PF18623"/>
    </source>
</evidence>
<comment type="caution">
    <text evidence="2">The sequence shown here is derived from an EMBL/GenBank/DDBJ whole genome shotgun (WGS) entry which is preliminary data.</text>
</comment>
<evidence type="ECO:0000313" key="3">
    <source>
        <dbReference type="Proteomes" id="UP000585721"/>
    </source>
</evidence>
<feature type="domain" description="TnsE C-terminal" evidence="1">
    <location>
        <begin position="385"/>
        <end position="531"/>
    </location>
</feature>
<gene>
    <name evidence="2" type="ORF">HNR75_002856</name>
</gene>
<reference evidence="2 3" key="1">
    <citation type="submission" date="2020-08" db="EMBL/GenBank/DDBJ databases">
        <title>Genomic Encyclopedia of Type Strains, Phase IV (KMG-IV): sequencing the most valuable type-strain genomes for metagenomic binning, comparative biology and taxonomic classification.</title>
        <authorList>
            <person name="Goeker M."/>
        </authorList>
    </citation>
    <scope>NUCLEOTIDE SEQUENCE [LARGE SCALE GENOMIC DNA]</scope>
    <source>
        <strain evidence="2 3">DSM 22975</strain>
    </source>
</reference>
<name>A0A841GG19_9GAMM</name>
<dbReference type="AlphaFoldDB" id="A0A841GG19"/>
<dbReference type="EMBL" id="JACHGR010000010">
    <property type="protein sequence ID" value="MBB6056909.1"/>
    <property type="molecule type" value="Genomic_DNA"/>
</dbReference>
<evidence type="ECO:0000313" key="2">
    <source>
        <dbReference type="EMBL" id="MBB6056909.1"/>
    </source>
</evidence>
<protein>
    <recommendedName>
        <fullName evidence="1">TnsE C-terminal domain-containing protein</fullName>
    </recommendedName>
</protein>
<accession>A0A841GG19</accession>
<keyword evidence="3" id="KW-1185">Reference proteome</keyword>
<dbReference type="Proteomes" id="UP000585721">
    <property type="component" value="Unassembled WGS sequence"/>
</dbReference>
<proteinExistence type="predicted"/>
<sequence length="539" mass="61326">MVPIEGFNENVRIVHIGDLFKKVGTQDWKINVFGSPIQNKKFTRFANLPLLSRDKIINATTPDRSSADRIIHLRPKHQIESVFLSDFSELSDYESIVRAEGTQKAFKIKQRNQPTIYIPQLELAKAIFLIDSYLCKACMGSTRLSLEFDVRPKNPEGHVDIHVLKTTTFPLDAFDQNGTRMILAWLLTNKAVLQSFESIYRRLDKERQSDKTWERWTFNFDPPDMTDWIFHVKGKMSHKQQAYLVHEIIGVEIDSEMPDSVQFHNPSFIRRKSKEHTALEGDGDDAQSWHFRPDELSIDDIESASDENNTIILDDGRLWVSFTKPCSVTKKTQEKEITKVSENGEHGILAGEKVSTGDAYQGGTLPSADVGGKQDLSDKEKECASRFQSFNDMLKILEHKHGCTKLDSKMIELPQVGRSRKHLLANGLQRVIQYVKIKTPKVTVRLLEIDTSDGEKMISTKILYGAGDKAWLEDFKSIREGIISKGLSWPTKLLDDLYGEKGHKGTNHPQHQGAQAGNIPVDALESWAERVLADVERRR</sequence>
<dbReference type="RefSeq" id="WP_188027622.1">
    <property type="nucleotide sequence ID" value="NZ_JACHGR010000010.1"/>
</dbReference>
<organism evidence="2 3">
    <name type="scientific">Tolumonas osonensis</name>
    <dbReference type="NCBI Taxonomy" id="675874"/>
    <lineage>
        <taxon>Bacteria</taxon>
        <taxon>Pseudomonadati</taxon>
        <taxon>Pseudomonadota</taxon>
        <taxon>Gammaproteobacteria</taxon>
        <taxon>Aeromonadales</taxon>
        <taxon>Aeromonadaceae</taxon>
        <taxon>Tolumonas</taxon>
    </lineage>
</organism>
<dbReference type="Pfam" id="PF18623">
    <property type="entry name" value="TnsE_C"/>
    <property type="match status" value="1"/>
</dbReference>